<accession>A0AAD7B722</accession>
<keyword evidence="1" id="KW-0732">Signal</keyword>
<feature type="chain" id="PRO_5042212891" evidence="1">
    <location>
        <begin position="23"/>
        <end position="103"/>
    </location>
</feature>
<keyword evidence="3" id="KW-1185">Reference proteome</keyword>
<proteinExistence type="predicted"/>
<sequence length="103" mass="10557">MRFTSRFIFNAAVLALASYASAQTFVAFSGDTCNGDEGADVVCNGDCGSFSGRHSFHVLGSSASVLLFEGDGCTGEGFNFGTETAGECINVNTGTPISSFICG</sequence>
<evidence type="ECO:0000256" key="1">
    <source>
        <dbReference type="SAM" id="SignalP"/>
    </source>
</evidence>
<name>A0AAD7B722_9AGAR</name>
<dbReference type="AlphaFoldDB" id="A0AAD7B722"/>
<comment type="caution">
    <text evidence="2">The sequence shown here is derived from an EMBL/GenBank/DDBJ whole genome shotgun (WGS) entry which is preliminary data.</text>
</comment>
<evidence type="ECO:0000313" key="3">
    <source>
        <dbReference type="Proteomes" id="UP001221142"/>
    </source>
</evidence>
<protein>
    <submittedName>
        <fullName evidence="2">Uncharacterized protein</fullName>
    </submittedName>
</protein>
<feature type="signal peptide" evidence="1">
    <location>
        <begin position="1"/>
        <end position="22"/>
    </location>
</feature>
<reference evidence="2" key="1">
    <citation type="submission" date="2023-03" db="EMBL/GenBank/DDBJ databases">
        <title>Massive genome expansion in bonnet fungi (Mycena s.s.) driven by repeated elements and novel gene families across ecological guilds.</title>
        <authorList>
            <consortium name="Lawrence Berkeley National Laboratory"/>
            <person name="Harder C.B."/>
            <person name="Miyauchi S."/>
            <person name="Viragh M."/>
            <person name="Kuo A."/>
            <person name="Thoen E."/>
            <person name="Andreopoulos B."/>
            <person name="Lu D."/>
            <person name="Skrede I."/>
            <person name="Drula E."/>
            <person name="Henrissat B."/>
            <person name="Morin E."/>
            <person name="Kohler A."/>
            <person name="Barry K."/>
            <person name="LaButti K."/>
            <person name="Morin E."/>
            <person name="Salamov A."/>
            <person name="Lipzen A."/>
            <person name="Mereny Z."/>
            <person name="Hegedus B."/>
            <person name="Baldrian P."/>
            <person name="Stursova M."/>
            <person name="Weitz H."/>
            <person name="Taylor A."/>
            <person name="Grigoriev I.V."/>
            <person name="Nagy L.G."/>
            <person name="Martin F."/>
            <person name="Kauserud H."/>
        </authorList>
    </citation>
    <scope>NUCLEOTIDE SEQUENCE</scope>
    <source>
        <strain evidence="2">9284</strain>
    </source>
</reference>
<evidence type="ECO:0000313" key="2">
    <source>
        <dbReference type="EMBL" id="KAJ7612648.1"/>
    </source>
</evidence>
<dbReference type="EMBL" id="JARKIF010000030">
    <property type="protein sequence ID" value="KAJ7612648.1"/>
    <property type="molecule type" value="Genomic_DNA"/>
</dbReference>
<organism evidence="2 3">
    <name type="scientific">Roridomyces roridus</name>
    <dbReference type="NCBI Taxonomy" id="1738132"/>
    <lineage>
        <taxon>Eukaryota</taxon>
        <taxon>Fungi</taxon>
        <taxon>Dikarya</taxon>
        <taxon>Basidiomycota</taxon>
        <taxon>Agaricomycotina</taxon>
        <taxon>Agaricomycetes</taxon>
        <taxon>Agaricomycetidae</taxon>
        <taxon>Agaricales</taxon>
        <taxon>Marasmiineae</taxon>
        <taxon>Mycenaceae</taxon>
        <taxon>Roridomyces</taxon>
    </lineage>
</organism>
<dbReference type="Proteomes" id="UP001221142">
    <property type="component" value="Unassembled WGS sequence"/>
</dbReference>
<gene>
    <name evidence="2" type="ORF">FB45DRAFT_759813</name>
</gene>